<sequence length="127" mass="14425">MKLTLVLKGDKEPEVDFGGVIRSLMDMYQQGPLFAFMVSIPHCMFVMTKQVCFMNDLKPSLVKVESTFVIDDEKKRNEGKTVIQKVVVSIELQGLSLDQTKKVVDEVKEDCPVYNSFPEKIEIVPHS</sequence>
<evidence type="ECO:0000313" key="3">
    <source>
        <dbReference type="Proteomes" id="UP000322983"/>
    </source>
</evidence>
<evidence type="ECO:0000313" key="2">
    <source>
        <dbReference type="EMBL" id="BBG27039.1"/>
    </source>
</evidence>
<dbReference type="SUPFAM" id="SSF82784">
    <property type="entry name" value="OsmC-like"/>
    <property type="match status" value="1"/>
</dbReference>
<dbReference type="KEGG" id="step:IC006_1591"/>
<accession>A0A510DVN9</accession>
<accession>A0A510E3I0</accession>
<evidence type="ECO:0008006" key="5">
    <source>
        <dbReference type="Google" id="ProtNLM"/>
    </source>
</evidence>
<name>A0A510DVN9_9CREN</name>
<dbReference type="InterPro" id="IPR003718">
    <property type="entry name" value="OsmC/Ohr_fam"/>
</dbReference>
<dbReference type="GeneID" id="41717906"/>
<gene>
    <name evidence="1" type="ORF">IC006_1591</name>
    <name evidence="2" type="ORF">IC007_1568</name>
</gene>
<protein>
    <recommendedName>
        <fullName evidence="5">OsmC-like protein</fullName>
    </recommendedName>
</protein>
<reference evidence="4" key="1">
    <citation type="submission" date="2018-09" db="EMBL/GenBank/DDBJ databases">
        <title>Complete Genome Sequencing of Sulfolobus sp. JCM 16834.</title>
        <authorList>
            <person name="Kato S."/>
            <person name="Itoh T."/>
            <person name="Ohkuma M."/>
        </authorList>
    </citation>
    <scope>NUCLEOTIDE SEQUENCE [LARGE SCALE GENOMIC DNA]</scope>
    <source>
        <strain evidence="4">IC-007</strain>
    </source>
</reference>
<reference evidence="1 3" key="2">
    <citation type="journal article" date="2020" name="Int. J. Syst. Evol. Microbiol.">
        <title>Sulfuracidifex tepidarius gen. nov., sp. nov. and transfer of Sulfolobus metallicus Huber and Stetter 1992 to the genus Sulfuracidifex as Sulfuracidifex metallicus comb. nov.</title>
        <authorList>
            <person name="Itoh T."/>
            <person name="Miura T."/>
            <person name="Sakai H.D."/>
            <person name="Kato S."/>
            <person name="Ohkuma M."/>
            <person name="Takashina T."/>
        </authorList>
    </citation>
    <scope>NUCLEOTIDE SEQUENCE [LARGE SCALE GENOMIC DNA]</scope>
    <source>
        <strain evidence="1 3">IC-006</strain>
        <strain evidence="2">IC-007</strain>
    </source>
</reference>
<dbReference type="Proteomes" id="UP000322983">
    <property type="component" value="Chromosome"/>
</dbReference>
<dbReference type="AlphaFoldDB" id="A0A510DVN9"/>
<dbReference type="OrthoDB" id="43722at2157"/>
<dbReference type="InterPro" id="IPR036102">
    <property type="entry name" value="OsmC/Ohrsf"/>
</dbReference>
<dbReference type="STRING" id="1294262.GCA_001316085_00443"/>
<dbReference type="InterPro" id="IPR015946">
    <property type="entry name" value="KH_dom-like_a/b"/>
</dbReference>
<dbReference type="Proteomes" id="UP000325030">
    <property type="component" value="Chromosome"/>
</dbReference>
<dbReference type="Pfam" id="PF02566">
    <property type="entry name" value="OsmC"/>
    <property type="match status" value="1"/>
</dbReference>
<dbReference type="Gene3D" id="3.30.300.20">
    <property type="match status" value="1"/>
</dbReference>
<dbReference type="EMBL" id="AP018929">
    <property type="protein sequence ID" value="BBG24282.1"/>
    <property type="molecule type" value="Genomic_DNA"/>
</dbReference>
<proteinExistence type="predicted"/>
<organism evidence="1 3">
    <name type="scientific">Sulfuracidifex tepidarius</name>
    <dbReference type="NCBI Taxonomy" id="1294262"/>
    <lineage>
        <taxon>Archaea</taxon>
        <taxon>Thermoproteota</taxon>
        <taxon>Thermoprotei</taxon>
        <taxon>Sulfolobales</taxon>
        <taxon>Sulfolobaceae</taxon>
        <taxon>Sulfuracidifex</taxon>
    </lineage>
</organism>
<evidence type="ECO:0000313" key="4">
    <source>
        <dbReference type="Proteomes" id="UP000325030"/>
    </source>
</evidence>
<dbReference type="EMBL" id="AP018930">
    <property type="protein sequence ID" value="BBG27039.1"/>
    <property type="molecule type" value="Genomic_DNA"/>
</dbReference>
<evidence type="ECO:0000313" key="1">
    <source>
        <dbReference type="EMBL" id="BBG24282.1"/>
    </source>
</evidence>
<keyword evidence="3" id="KW-1185">Reference proteome</keyword>
<dbReference type="RefSeq" id="WP_149528556.1">
    <property type="nucleotide sequence ID" value="NZ_AP018929.1"/>
</dbReference>